<name>A0ABD6AH34_9EURY</name>
<accession>A0ABD6AH34</accession>
<dbReference type="AlphaFoldDB" id="A0ABD6AH34"/>
<dbReference type="RefSeq" id="WP_256407337.1">
    <property type="nucleotide sequence ID" value="NZ_JANHDN010000001.1"/>
</dbReference>
<reference evidence="1 2" key="1">
    <citation type="journal article" date="2019" name="Int. J. Syst. Evol. Microbiol.">
        <title>The Global Catalogue of Microorganisms (GCM) 10K type strain sequencing project: providing services to taxonomists for standard genome sequencing and annotation.</title>
        <authorList>
            <consortium name="The Broad Institute Genomics Platform"/>
            <consortium name="The Broad Institute Genome Sequencing Center for Infectious Disease"/>
            <person name="Wu L."/>
            <person name="Ma J."/>
        </authorList>
    </citation>
    <scope>NUCLEOTIDE SEQUENCE [LARGE SCALE GENOMIC DNA]</scope>
    <source>
        <strain evidence="1 2">CGMCC 1.12554</strain>
    </source>
</reference>
<proteinExistence type="predicted"/>
<evidence type="ECO:0000313" key="1">
    <source>
        <dbReference type="EMBL" id="MFC7323237.1"/>
    </source>
</evidence>
<evidence type="ECO:0000313" key="2">
    <source>
        <dbReference type="Proteomes" id="UP001596545"/>
    </source>
</evidence>
<sequence length="59" mass="6837">MQVTVLWTRDTADAQGRETTWAGIDWVDEYPDELKLHPTDSEHPVVVDRDHVAAYNRTE</sequence>
<keyword evidence="2" id="KW-1185">Reference proteome</keyword>
<gene>
    <name evidence="1" type="ORF">ACFQMF_01455</name>
</gene>
<comment type="caution">
    <text evidence="1">The sequence shown here is derived from an EMBL/GenBank/DDBJ whole genome shotgun (WGS) entry which is preliminary data.</text>
</comment>
<dbReference type="EMBL" id="JBHTBL010000001">
    <property type="protein sequence ID" value="MFC7323237.1"/>
    <property type="molecule type" value="Genomic_DNA"/>
</dbReference>
<dbReference type="Proteomes" id="UP001596545">
    <property type="component" value="Unassembled WGS sequence"/>
</dbReference>
<protein>
    <submittedName>
        <fullName evidence="1">Uncharacterized protein</fullName>
    </submittedName>
</protein>
<organism evidence="1 2">
    <name type="scientific">Halorubrum rutilum</name>
    <dbReference type="NCBI Taxonomy" id="1364933"/>
    <lineage>
        <taxon>Archaea</taxon>
        <taxon>Methanobacteriati</taxon>
        <taxon>Methanobacteriota</taxon>
        <taxon>Stenosarchaea group</taxon>
        <taxon>Halobacteria</taxon>
        <taxon>Halobacteriales</taxon>
        <taxon>Haloferacaceae</taxon>
        <taxon>Halorubrum</taxon>
    </lineage>
</organism>